<evidence type="ECO:0008006" key="5">
    <source>
        <dbReference type="Google" id="ProtNLM"/>
    </source>
</evidence>
<evidence type="ECO:0000313" key="1">
    <source>
        <dbReference type="EMBL" id="GAW71827.1"/>
    </source>
</evidence>
<dbReference type="EMBL" id="BDGB01000044">
    <property type="protein sequence ID" value="GAW71827.1"/>
    <property type="molecule type" value="Genomic_DNA"/>
</dbReference>
<evidence type="ECO:0000313" key="2">
    <source>
        <dbReference type="EMBL" id="TDG91195.1"/>
    </source>
</evidence>
<comment type="caution">
    <text evidence="1">The sequence shown here is derived from an EMBL/GenBank/DDBJ whole genome shotgun (WGS) entry which is preliminary data.</text>
</comment>
<dbReference type="AlphaFoldDB" id="A0A224V4E8"/>
<accession>A0A224V4E8</accession>
<proteinExistence type="predicted"/>
<sequence>MLCTIKGTLRGARVVASKSTVSNLANANVSTANFRVYRVATTNRGSVYYKVVSFDQNFRGWIYGGKSTGSFAGGIAPYTTFTSTLLGVNPQVTTYKITTPGTGDDSVTWDSPQYTQYKVGKTITDSTPYANATFKVDQSGYRTREGSNDVWVHIVSNQPANTVANGWIKLSSLTPVQTQQADNAIWINLNDPSGKTVKTVDYPVQNATKGTKLGSYSQTSGLWTLSDQTATDIVNQINSNLTNSGYKLESTTLTTVERAALAAAQFGTGSVNIPVVSTTTNSAYSTITPYATNSNNNGAGAHALAAVNNGVVNAGSNFVDTNPNADGNQTGYLSASDFNNFSQAQQQTILTAMTKAYTGDPDHYGASYLNGLNAAFKTAAEGQYVAPSGLNFSNSGAANGSTFTSDQLMSYVRSNPSLLTLQSPKYPEFILPASSGTGVTVVWNTINYTASSGSNGTIGQPVNVFYNFYD</sequence>
<dbReference type="EMBL" id="PUFL01000056">
    <property type="protein sequence ID" value="TDG91195.1"/>
    <property type="molecule type" value="Genomic_DNA"/>
</dbReference>
<organism evidence="1 3">
    <name type="scientific">Lentilactobacillus parakefiri</name>
    <dbReference type="NCBI Taxonomy" id="152332"/>
    <lineage>
        <taxon>Bacteria</taxon>
        <taxon>Bacillati</taxon>
        <taxon>Bacillota</taxon>
        <taxon>Bacilli</taxon>
        <taxon>Lactobacillales</taxon>
        <taxon>Lactobacillaceae</taxon>
        <taxon>Lentilactobacillus</taxon>
    </lineage>
</organism>
<reference evidence="2 4" key="2">
    <citation type="journal article" date="2019" name="Appl. Microbiol. Biotechnol.">
        <title>Uncovering carbohydrate metabolism through a genotype-phenotype association study of 56 lactic acid bacteria genomes.</title>
        <authorList>
            <person name="Buron-Moles G."/>
            <person name="Chailyan A."/>
            <person name="Dolejs I."/>
            <person name="Forster J."/>
            <person name="Miks M.H."/>
        </authorList>
    </citation>
    <scope>NUCLEOTIDE SEQUENCE [LARGE SCALE GENOMIC DNA]</scope>
    <source>
        <strain evidence="2 4">DSM 10551</strain>
    </source>
</reference>
<dbReference type="Proteomes" id="UP000294668">
    <property type="component" value="Unassembled WGS sequence"/>
</dbReference>
<dbReference type="Proteomes" id="UP000214739">
    <property type="component" value="Unassembled WGS sequence"/>
</dbReference>
<keyword evidence="4" id="KW-1185">Reference proteome</keyword>
<evidence type="ECO:0000313" key="3">
    <source>
        <dbReference type="Proteomes" id="UP000214739"/>
    </source>
</evidence>
<reference evidence="2" key="3">
    <citation type="submission" date="2019-02" db="EMBL/GenBank/DDBJ databases">
        <authorList>
            <person name="Buron G."/>
            <person name="Chaylann A."/>
            <person name="Dolejs I."/>
            <person name="Forster J."/>
            <person name="Miks M.H."/>
        </authorList>
    </citation>
    <scope>NUCLEOTIDE SEQUENCE</scope>
    <source>
        <strain evidence="2">DSM 10551</strain>
    </source>
</reference>
<gene>
    <name evidence="2" type="ORF">C5L28_002397</name>
    <name evidence="1" type="ORF">LPKJCM_00930</name>
</gene>
<name>A0A224V4E8_9LACO</name>
<reference evidence="1 3" key="1">
    <citation type="journal article" date="2017" name="Biosci Microbiota Food Health">
        <title>Genomic characterization reconfirms the taxonomic status of Lactobacillus parakefiri.</title>
        <authorList>
            <person name="Tanizawa Y."/>
            <person name="Kobayashi H."/>
            <person name="Kaminuma E."/>
            <person name="Sakamoto M."/>
            <person name="Ohkuma M."/>
            <person name="Nakamura Y."/>
            <person name="Arita M."/>
            <person name="Tohno M."/>
        </authorList>
    </citation>
    <scope>NUCLEOTIDE SEQUENCE [LARGE SCALE GENOMIC DNA]</scope>
    <source>
        <strain evidence="1 3">JCM 8573</strain>
    </source>
</reference>
<protein>
    <recommendedName>
        <fullName evidence="5">Surface layer protein SlpB</fullName>
    </recommendedName>
</protein>
<evidence type="ECO:0000313" key="4">
    <source>
        <dbReference type="Proteomes" id="UP000294668"/>
    </source>
</evidence>